<proteinExistence type="predicted"/>
<accession>A0A916XWB1</accession>
<organism evidence="1 2">
    <name type="scientific">Flavobacterium orientale</name>
    <dbReference type="NCBI Taxonomy" id="1756020"/>
    <lineage>
        <taxon>Bacteria</taxon>
        <taxon>Pseudomonadati</taxon>
        <taxon>Bacteroidota</taxon>
        <taxon>Flavobacteriia</taxon>
        <taxon>Flavobacteriales</taxon>
        <taxon>Flavobacteriaceae</taxon>
        <taxon>Flavobacterium</taxon>
    </lineage>
</organism>
<reference evidence="1" key="1">
    <citation type="journal article" date="2014" name="Int. J. Syst. Evol. Microbiol.">
        <title>Complete genome sequence of Corynebacterium casei LMG S-19264T (=DSM 44701T), isolated from a smear-ripened cheese.</title>
        <authorList>
            <consortium name="US DOE Joint Genome Institute (JGI-PGF)"/>
            <person name="Walter F."/>
            <person name="Albersmeier A."/>
            <person name="Kalinowski J."/>
            <person name="Ruckert C."/>
        </authorList>
    </citation>
    <scope>NUCLEOTIDE SEQUENCE</scope>
    <source>
        <strain evidence="1">CGMCC 1.12506</strain>
    </source>
</reference>
<comment type="caution">
    <text evidence="1">The sequence shown here is derived from an EMBL/GenBank/DDBJ whole genome shotgun (WGS) entry which is preliminary data.</text>
</comment>
<dbReference type="AlphaFoldDB" id="A0A916XWB1"/>
<name>A0A916XWB1_9FLAO</name>
<keyword evidence="2" id="KW-1185">Reference proteome</keyword>
<dbReference type="Proteomes" id="UP000625735">
    <property type="component" value="Unassembled WGS sequence"/>
</dbReference>
<evidence type="ECO:0000313" key="2">
    <source>
        <dbReference type="Proteomes" id="UP000625735"/>
    </source>
</evidence>
<protein>
    <submittedName>
        <fullName evidence="1">Uncharacterized protein</fullName>
    </submittedName>
</protein>
<gene>
    <name evidence="1" type="ORF">GCM10011343_02320</name>
</gene>
<reference evidence="1" key="2">
    <citation type="submission" date="2020-09" db="EMBL/GenBank/DDBJ databases">
        <authorList>
            <person name="Sun Q."/>
            <person name="Zhou Y."/>
        </authorList>
    </citation>
    <scope>NUCLEOTIDE SEQUENCE</scope>
    <source>
        <strain evidence="1">CGMCC 1.12506</strain>
    </source>
</reference>
<evidence type="ECO:0000313" key="1">
    <source>
        <dbReference type="EMBL" id="GGD14822.1"/>
    </source>
</evidence>
<dbReference type="EMBL" id="BMFG01000001">
    <property type="protein sequence ID" value="GGD14822.1"/>
    <property type="molecule type" value="Genomic_DNA"/>
</dbReference>
<sequence>MEFGVGGLEYGVWNMEFGVGQKWVFVTFLEEKVVFDGNVIGLKSKKIRINTYNINNLYKKC</sequence>